<dbReference type="RefSeq" id="WP_045968659.1">
    <property type="nucleotide sequence ID" value="NZ_CP090145.1"/>
</dbReference>
<dbReference type="InterPro" id="IPR047880">
    <property type="entry name" value="MafI-like"/>
</dbReference>
<gene>
    <name evidence="1" type="ORF">LXD69_04800</name>
</gene>
<reference evidence="1" key="2">
    <citation type="submission" date="2022-04" db="EMBL/GenBank/DDBJ databases">
        <title>Complete Genome Sequence of Flavobacterium sediminilitoris YSM-43, Isolated from a Tidal Sediment.</title>
        <authorList>
            <person name="Lee P.A."/>
        </authorList>
    </citation>
    <scope>NUCLEOTIDE SEQUENCE</scope>
    <source>
        <strain evidence="1">YSM-43</strain>
    </source>
</reference>
<sequence length="88" mass="10655">MFYNKKKKILEILLDRFSSLILSEDIINCKELLSNREYSLCYNTLVTQIYEYDQEITQEDYNLFESSAKKLNLDLSEYELLKELIRDR</sequence>
<evidence type="ECO:0000313" key="1">
    <source>
        <dbReference type="EMBL" id="UOX34830.1"/>
    </source>
</evidence>
<reference evidence="1" key="1">
    <citation type="submission" date="2021-12" db="EMBL/GenBank/DDBJ databases">
        <authorList>
            <person name="Cha I.-T."/>
            <person name="Lee K.-E."/>
            <person name="Park S.-J."/>
        </authorList>
    </citation>
    <scope>NUCLEOTIDE SEQUENCE</scope>
    <source>
        <strain evidence="1">YSM-43</strain>
    </source>
</reference>
<organism evidence="1 2">
    <name type="scientific">Flavobacterium sediminilitoris</name>
    <dbReference type="NCBI Taxonomy" id="2024526"/>
    <lineage>
        <taxon>Bacteria</taxon>
        <taxon>Pseudomonadati</taxon>
        <taxon>Bacteroidota</taxon>
        <taxon>Flavobacteriia</taxon>
        <taxon>Flavobacteriales</taxon>
        <taxon>Flavobacteriaceae</taxon>
        <taxon>Flavobacterium</taxon>
    </lineage>
</organism>
<dbReference type="NCBIfam" id="NF033691">
    <property type="entry name" value="immunity_MafI"/>
    <property type="match status" value="1"/>
</dbReference>
<accession>A0ABY4HPM2</accession>
<protein>
    <submittedName>
        <fullName evidence="1">MafI family immunity protein</fullName>
    </submittedName>
</protein>
<name>A0ABY4HPM2_9FLAO</name>
<dbReference type="EMBL" id="CP090145">
    <property type="protein sequence ID" value="UOX34830.1"/>
    <property type="molecule type" value="Genomic_DNA"/>
</dbReference>
<keyword evidence="2" id="KW-1185">Reference proteome</keyword>
<evidence type="ECO:0000313" key="2">
    <source>
        <dbReference type="Proteomes" id="UP000830454"/>
    </source>
</evidence>
<dbReference type="Proteomes" id="UP000830454">
    <property type="component" value="Chromosome"/>
</dbReference>
<proteinExistence type="predicted"/>